<dbReference type="CDD" id="cd00030">
    <property type="entry name" value="C2"/>
    <property type="match status" value="2"/>
</dbReference>
<dbReference type="InterPro" id="IPR035892">
    <property type="entry name" value="C2_domain_sf"/>
</dbReference>
<keyword evidence="5" id="KW-0812">Transmembrane</keyword>
<dbReference type="SUPFAM" id="SSF49562">
    <property type="entry name" value="C2 domain (Calcium/lipid-binding domain, CaLB)"/>
    <property type="match status" value="3"/>
</dbReference>
<dbReference type="PANTHER" id="PTHR45911">
    <property type="entry name" value="C2 DOMAIN-CONTAINING PROTEIN"/>
    <property type="match status" value="1"/>
</dbReference>
<name>A0ABN7SMW7_OIKDI</name>
<dbReference type="Proteomes" id="UP001158576">
    <property type="component" value="Chromosome 1"/>
</dbReference>
<evidence type="ECO:0000313" key="7">
    <source>
        <dbReference type="EMBL" id="CAG5104661.1"/>
    </source>
</evidence>
<dbReference type="EMBL" id="OU015566">
    <property type="protein sequence ID" value="CAG5104661.1"/>
    <property type="molecule type" value="Genomic_DNA"/>
</dbReference>
<reference evidence="7 8" key="1">
    <citation type="submission" date="2021-04" db="EMBL/GenBank/DDBJ databases">
        <authorList>
            <person name="Bliznina A."/>
        </authorList>
    </citation>
    <scope>NUCLEOTIDE SEQUENCE [LARGE SCALE GENOMIC DNA]</scope>
</reference>
<evidence type="ECO:0000313" key="8">
    <source>
        <dbReference type="Proteomes" id="UP001158576"/>
    </source>
</evidence>
<accession>A0ABN7SMW7</accession>
<keyword evidence="2" id="KW-0479">Metal-binding</keyword>
<evidence type="ECO:0000256" key="2">
    <source>
        <dbReference type="ARBA" id="ARBA00022723"/>
    </source>
</evidence>
<evidence type="ECO:0000259" key="6">
    <source>
        <dbReference type="PROSITE" id="PS50004"/>
    </source>
</evidence>
<dbReference type="PRINTS" id="PR00360">
    <property type="entry name" value="C2DOMAIN"/>
</dbReference>
<protein>
    <submittedName>
        <fullName evidence="7">Oidioi.mRNA.OKI2018_I69.chr1.g1430.t1.cds</fullName>
    </submittedName>
</protein>
<feature type="domain" description="C2" evidence="6">
    <location>
        <begin position="321"/>
        <end position="439"/>
    </location>
</feature>
<keyword evidence="5" id="KW-1133">Transmembrane helix</keyword>
<sequence>MLSVFSSPSPERDDSTVSPVKSASEILSQTDCPEYFQLDIMLSRGENLKAMDSNGFSDPYTTFLIGPESLCKSEIKKRTLNPLWNQFFQVRITAEQVEKLRIEVKDRDTFSSDDLIGCNAMDLRRLNMDEENTIKMGLRGGYQEDEDASLGTIYFTIKLRNFCGDAASSGSKSNGKTKKKKITVANAIIQIRDVFDVKQFNKELPSIHLKAKLEGQKYETKTKRKCLNPVFNRACYFTLMQEPNVMHKDHSLQIDMFDSKTLTASGTIKLTSLAHDTLHNTSLDLRNEAGKLRGRVNLAITISGVDAAATHEMEEKFKLASSGKIYNLSRTLSDFTDIGILKVVLHSAANLKALDGAFGFGTSDPYCYVDLGNQRFRTATIDKTVNPEWNRTFYFEMADLYECLTLSIYDEDQNEDDFLGRLCLPIADMINDKKMEYRLKTKRLDSFTQGTLTVTCTRYYNPIRGNARLFKPKAKTYWNCEPKYNMDSFFANVNRLKAFEMPDIAPLLALMHDVIHWKNKPLSFLIWIGTMAAVHSFEPWMIPAALVGVLVVGRIQPSLFVKKKKFIPYENTFVSLFNFNVKLYIEENSSKKSSISGEKDKSGKKSEDAINQNFIKKTQEMIKSVERKIDFIAGILEKIFHTFIWIRPAATFTLVFALIIITIVLKYIGFRVILMLWLTKKLTIYGIKPNYQDNNEILDFLSRIPTIPDLYKYKAEVFLHDDSDEETDNSPQ</sequence>
<feature type="domain" description="C2" evidence="6">
    <location>
        <begin position="18"/>
        <end position="136"/>
    </location>
</feature>
<evidence type="ECO:0000256" key="3">
    <source>
        <dbReference type="ARBA" id="ARBA00022837"/>
    </source>
</evidence>
<feature type="region of interest" description="Disordered" evidence="4">
    <location>
        <begin position="1"/>
        <end position="24"/>
    </location>
</feature>
<dbReference type="PROSITE" id="PS50004">
    <property type="entry name" value="C2"/>
    <property type="match status" value="3"/>
</dbReference>
<feature type="domain" description="C2" evidence="6">
    <location>
        <begin position="164"/>
        <end position="292"/>
    </location>
</feature>
<comment type="similarity">
    <text evidence="1">Belongs to the MCTP family.</text>
</comment>
<organism evidence="7 8">
    <name type="scientific">Oikopleura dioica</name>
    <name type="common">Tunicate</name>
    <dbReference type="NCBI Taxonomy" id="34765"/>
    <lineage>
        <taxon>Eukaryota</taxon>
        <taxon>Metazoa</taxon>
        <taxon>Chordata</taxon>
        <taxon>Tunicata</taxon>
        <taxon>Appendicularia</taxon>
        <taxon>Copelata</taxon>
        <taxon>Oikopleuridae</taxon>
        <taxon>Oikopleura</taxon>
    </lineage>
</organism>
<dbReference type="InterPro" id="IPR000008">
    <property type="entry name" value="C2_dom"/>
</dbReference>
<dbReference type="Pfam" id="PF00168">
    <property type="entry name" value="C2"/>
    <property type="match status" value="3"/>
</dbReference>
<evidence type="ECO:0000256" key="1">
    <source>
        <dbReference type="ARBA" id="ARBA00007923"/>
    </source>
</evidence>
<proteinExistence type="inferred from homology"/>
<keyword evidence="8" id="KW-1185">Reference proteome</keyword>
<dbReference type="PANTHER" id="PTHR45911:SF4">
    <property type="entry name" value="MULTIPLE C2 AND TRANSMEMBRANE DOMAIN-CONTAINING PROTEIN"/>
    <property type="match status" value="1"/>
</dbReference>
<keyword evidence="5" id="KW-0472">Membrane</keyword>
<dbReference type="Gene3D" id="2.60.40.150">
    <property type="entry name" value="C2 domain"/>
    <property type="match status" value="3"/>
</dbReference>
<evidence type="ECO:0000256" key="4">
    <source>
        <dbReference type="SAM" id="MobiDB-lite"/>
    </source>
</evidence>
<gene>
    <name evidence="7" type="ORF">OKIOD_LOCUS10195</name>
</gene>
<keyword evidence="3" id="KW-0106">Calcium</keyword>
<evidence type="ECO:0000256" key="5">
    <source>
        <dbReference type="SAM" id="Phobius"/>
    </source>
</evidence>
<dbReference type="SMART" id="SM00239">
    <property type="entry name" value="C2"/>
    <property type="match status" value="3"/>
</dbReference>
<feature type="transmembrane region" description="Helical" evidence="5">
    <location>
        <begin position="652"/>
        <end position="678"/>
    </location>
</feature>